<dbReference type="Proteomes" id="UP000284763">
    <property type="component" value="Unassembled WGS sequence"/>
</dbReference>
<dbReference type="InterPro" id="IPR012031">
    <property type="entry name" value="MTH0776-like"/>
</dbReference>
<proteinExistence type="predicted"/>
<name>A0A424YV74_9EURY</name>
<dbReference type="EMBL" id="QZAB01000407">
    <property type="protein sequence ID" value="RQD83152.1"/>
    <property type="molecule type" value="Genomic_DNA"/>
</dbReference>
<dbReference type="RefSeq" id="WP_259134229.1">
    <property type="nucleotide sequence ID" value="NZ_JANUCS010000005.1"/>
</dbReference>
<sequence length="97" mass="11195">MVCLNDIKYDILLKDATPKECEDLIMDICDEVYYVKAGYKIRDIALVGSEQIPAGIRNNSIVFRFIKPCTGLFVLEIKDALDEIEKLRNNKENIRKK</sequence>
<comment type="caution">
    <text evidence="1">The sequence shown here is derived from an EMBL/GenBank/DDBJ whole genome shotgun (WGS) entry which is preliminary data.</text>
</comment>
<organism evidence="1 2">
    <name type="scientific">Methanosalsum natronophilum</name>
    <dbReference type="NCBI Taxonomy" id="768733"/>
    <lineage>
        <taxon>Archaea</taxon>
        <taxon>Methanobacteriati</taxon>
        <taxon>Methanobacteriota</taxon>
        <taxon>Stenosarchaea group</taxon>
        <taxon>Methanomicrobia</taxon>
        <taxon>Methanosarcinales</taxon>
        <taxon>Methanosarcinaceae</taxon>
        <taxon>Methanosalsum</taxon>
    </lineage>
</organism>
<reference evidence="1 2" key="1">
    <citation type="submission" date="2018-08" db="EMBL/GenBank/DDBJ databases">
        <title>The metabolism and importance of syntrophic acetate oxidation coupled to methane or sulfide production in haloalkaline environments.</title>
        <authorList>
            <person name="Timmers P.H.A."/>
            <person name="Vavourakis C.D."/>
            <person name="Sorokin D.Y."/>
            <person name="Sinninghe Damste J.S."/>
            <person name="Muyzer G."/>
            <person name="Stams A.J.M."/>
            <person name="Plugge C.M."/>
        </authorList>
    </citation>
    <scope>NUCLEOTIDE SEQUENCE [LARGE SCALE GENOMIC DNA]</scope>
    <source>
        <strain evidence="1">MSAO_Arc3</strain>
    </source>
</reference>
<gene>
    <name evidence="1" type="ORF">D5R95_06435</name>
</gene>
<dbReference type="AlphaFoldDB" id="A0A424YV74"/>
<protein>
    <submittedName>
        <fullName evidence="1">DUF1894 domain-containing protein</fullName>
    </submittedName>
</protein>
<evidence type="ECO:0000313" key="1">
    <source>
        <dbReference type="EMBL" id="RQD83152.1"/>
    </source>
</evidence>
<dbReference type="Pfam" id="PF08979">
    <property type="entry name" value="DUF1894"/>
    <property type="match status" value="1"/>
</dbReference>
<evidence type="ECO:0000313" key="2">
    <source>
        <dbReference type="Proteomes" id="UP000284763"/>
    </source>
</evidence>
<accession>A0A424YV74</accession>
<dbReference type="PIRSF" id="PIRSF006577">
    <property type="entry name" value="UCP006577"/>
    <property type="match status" value="1"/>
</dbReference>